<dbReference type="Ensembl" id="ENSSPUT00000002026.1">
    <property type="protein sequence ID" value="ENSSPUP00000001916.1"/>
    <property type="gene ID" value="ENSSPUG00000001494.1"/>
</dbReference>
<dbReference type="OMA" id="QNTPVHR"/>
<dbReference type="InterPro" id="IPR033207">
    <property type="entry name" value="CCP110"/>
</dbReference>
<name>A0A8D0G6K2_SPHPU</name>
<keyword evidence="2" id="KW-1185">Reference proteome</keyword>
<reference evidence="1" key="2">
    <citation type="submission" date="2025-09" db="UniProtKB">
        <authorList>
            <consortium name="Ensembl"/>
        </authorList>
    </citation>
    <scope>IDENTIFICATION</scope>
</reference>
<dbReference type="Proteomes" id="UP000694392">
    <property type="component" value="Unplaced"/>
</dbReference>
<dbReference type="GeneTree" id="ENSGT00390000004090"/>
<dbReference type="AlphaFoldDB" id="A0A8D0G6K2"/>
<dbReference type="GO" id="GO:0007099">
    <property type="term" value="P:centriole replication"/>
    <property type="evidence" value="ECO:0007669"/>
    <property type="project" value="InterPro"/>
</dbReference>
<dbReference type="GO" id="GO:0032053">
    <property type="term" value="P:ciliary basal body organization"/>
    <property type="evidence" value="ECO:0007669"/>
    <property type="project" value="TreeGrafter"/>
</dbReference>
<dbReference type="GO" id="GO:0005814">
    <property type="term" value="C:centriole"/>
    <property type="evidence" value="ECO:0007669"/>
    <property type="project" value="InterPro"/>
</dbReference>
<dbReference type="GO" id="GO:0032465">
    <property type="term" value="P:regulation of cytokinesis"/>
    <property type="evidence" value="ECO:0007669"/>
    <property type="project" value="InterPro"/>
</dbReference>
<reference evidence="1" key="1">
    <citation type="submission" date="2025-08" db="UniProtKB">
        <authorList>
            <consortium name="Ensembl"/>
        </authorList>
    </citation>
    <scope>IDENTIFICATION</scope>
</reference>
<protein>
    <submittedName>
        <fullName evidence="1">Uncharacterized protein</fullName>
    </submittedName>
</protein>
<dbReference type="PANTHER" id="PTHR13594">
    <property type="entry name" value="CENTRIOLAR COILED-COIL PROTEIN OF 110 KDA"/>
    <property type="match status" value="1"/>
</dbReference>
<proteinExistence type="predicted"/>
<sequence length="188" mass="21585">MKFSKITAVVKGFLTHRLLQTEKVKYLRQTVKDTMEFIKNFQSEAPLKRGAVSAQDASLQERVIAQLRVALYDIHDVFFVMEVSKRMNILRHDREVRKEKIATLSTATQKSLDRKKYTKAAEMGMPNKKVIIKQKTPETRVLQPNQGQNAPIHRLNRKTRGAVSEEENAIIGVYAGRIQRKKPNVVTI</sequence>
<evidence type="ECO:0000313" key="1">
    <source>
        <dbReference type="Ensembl" id="ENSSPUP00000001916.1"/>
    </source>
</evidence>
<evidence type="ECO:0000313" key="2">
    <source>
        <dbReference type="Proteomes" id="UP000694392"/>
    </source>
</evidence>
<dbReference type="GO" id="GO:1903723">
    <property type="term" value="P:negative regulation of centriole elongation"/>
    <property type="evidence" value="ECO:0007669"/>
    <property type="project" value="TreeGrafter"/>
</dbReference>
<dbReference type="PANTHER" id="PTHR13594:SF1">
    <property type="entry name" value="CENTRIOLAR COILED-COIL PROTEIN OF 110 KDA"/>
    <property type="match status" value="1"/>
</dbReference>
<organism evidence="1 2">
    <name type="scientific">Sphenodon punctatus</name>
    <name type="common">Tuatara</name>
    <name type="synonym">Hatteria punctata</name>
    <dbReference type="NCBI Taxonomy" id="8508"/>
    <lineage>
        <taxon>Eukaryota</taxon>
        <taxon>Metazoa</taxon>
        <taxon>Chordata</taxon>
        <taxon>Craniata</taxon>
        <taxon>Vertebrata</taxon>
        <taxon>Euteleostomi</taxon>
        <taxon>Lepidosauria</taxon>
        <taxon>Sphenodontia</taxon>
        <taxon>Sphenodontidae</taxon>
        <taxon>Sphenodon</taxon>
    </lineage>
</organism>
<accession>A0A8D0G6K2</accession>